<evidence type="ECO:0000313" key="3">
    <source>
        <dbReference type="EMBL" id="SBO97052.1"/>
    </source>
</evidence>
<keyword evidence="2" id="KW-0732">Signal</keyword>
<feature type="signal peptide" evidence="2">
    <location>
        <begin position="1"/>
        <end position="22"/>
    </location>
</feature>
<feature type="region of interest" description="Disordered" evidence="1">
    <location>
        <begin position="67"/>
        <end position="107"/>
    </location>
</feature>
<organism evidence="3">
    <name type="scientific">Nonomuraea gerenzanensis</name>
    <dbReference type="NCBI Taxonomy" id="93944"/>
    <lineage>
        <taxon>Bacteria</taxon>
        <taxon>Bacillati</taxon>
        <taxon>Actinomycetota</taxon>
        <taxon>Actinomycetes</taxon>
        <taxon>Streptosporangiales</taxon>
        <taxon>Streptosporangiaceae</taxon>
        <taxon>Nonomuraea</taxon>
    </lineage>
</organism>
<feature type="chain" id="PRO_5013087043" evidence="2">
    <location>
        <begin position="23"/>
        <end position="125"/>
    </location>
</feature>
<sequence>MRLSALLAATLIVSASAGPAAAADGPDLAQAGPDPERVCVTVPVQALAQAFSDFFSSGVSAASASAATAPAASAQPATAPAAAPAPAEGATGATGATAAGAAPPPSQLFGFRLPREVRVLEATSC</sequence>
<name>A0A1M4EE37_9ACTN</name>
<dbReference type="RefSeq" id="WP_225265836.1">
    <property type="nucleotide sequence ID" value="NZ_CP084058.1"/>
</dbReference>
<protein>
    <submittedName>
        <fullName evidence="3">Uncharacterized protein</fullName>
    </submittedName>
</protein>
<feature type="compositionally biased region" description="Low complexity" evidence="1">
    <location>
        <begin position="67"/>
        <end position="101"/>
    </location>
</feature>
<evidence type="ECO:0000256" key="2">
    <source>
        <dbReference type="SAM" id="SignalP"/>
    </source>
</evidence>
<proteinExistence type="predicted"/>
<accession>A0A1M4EE37</accession>
<dbReference type="AlphaFoldDB" id="A0A1M4EE37"/>
<dbReference type="EMBL" id="LT559118">
    <property type="protein sequence ID" value="SBO97052.1"/>
    <property type="molecule type" value="Genomic_DNA"/>
</dbReference>
<reference evidence="3" key="1">
    <citation type="submission" date="2016-04" db="EMBL/GenBank/DDBJ databases">
        <authorList>
            <person name="Evans L.H."/>
            <person name="Alamgir A."/>
            <person name="Owens N."/>
            <person name="Weber N.D."/>
            <person name="Virtaneva K."/>
            <person name="Barbian K."/>
            <person name="Babar A."/>
            <person name="Rosenke K."/>
        </authorList>
    </citation>
    <scope>NUCLEOTIDE SEQUENCE</scope>
    <source>
        <strain evidence="3">Nono1</strain>
    </source>
</reference>
<evidence type="ECO:0000256" key="1">
    <source>
        <dbReference type="SAM" id="MobiDB-lite"/>
    </source>
</evidence>
<gene>
    <name evidence="3" type="ORF">BN4615_P6568</name>
</gene>